<dbReference type="OrthoDB" id="5623749at2"/>
<protein>
    <recommendedName>
        <fullName evidence="4">DUF3782 domain-containing protein</fullName>
    </recommendedName>
</protein>
<name>A0A090AGK8_9GAMM</name>
<organism evidence="2 3">
    <name type="scientific">Thioploca ingrica</name>
    <dbReference type="NCBI Taxonomy" id="40754"/>
    <lineage>
        <taxon>Bacteria</taxon>
        <taxon>Pseudomonadati</taxon>
        <taxon>Pseudomonadota</taxon>
        <taxon>Gammaproteobacteria</taxon>
        <taxon>Thiotrichales</taxon>
        <taxon>Thiotrichaceae</taxon>
        <taxon>Thioploca</taxon>
    </lineage>
</organism>
<dbReference type="PANTHER" id="PTHR38753:SF1">
    <property type="entry name" value="SLR1441 PROTEIN"/>
    <property type="match status" value="1"/>
</dbReference>
<evidence type="ECO:0000256" key="1">
    <source>
        <dbReference type="SAM" id="MobiDB-lite"/>
    </source>
</evidence>
<dbReference type="PANTHER" id="PTHR38753">
    <property type="entry name" value="SLR1441 PROTEIN"/>
    <property type="match status" value="1"/>
</dbReference>
<evidence type="ECO:0000313" key="3">
    <source>
        <dbReference type="Proteomes" id="UP000031623"/>
    </source>
</evidence>
<gene>
    <name evidence="2" type="ORF">THII_3091</name>
</gene>
<keyword evidence="3" id="KW-1185">Reference proteome</keyword>
<dbReference type="STRING" id="40754.THII_3091"/>
<evidence type="ECO:0000313" key="2">
    <source>
        <dbReference type="EMBL" id="BAP57388.1"/>
    </source>
</evidence>
<feature type="region of interest" description="Disordered" evidence="1">
    <location>
        <begin position="42"/>
        <end position="63"/>
    </location>
</feature>
<dbReference type="Proteomes" id="UP000031623">
    <property type="component" value="Chromosome"/>
</dbReference>
<dbReference type="InterPro" id="IPR011335">
    <property type="entry name" value="Restrct_endonuc-II-like"/>
</dbReference>
<dbReference type="HOGENOM" id="CLU_081497_0_0_6"/>
<dbReference type="SUPFAM" id="SSF52980">
    <property type="entry name" value="Restriction endonuclease-like"/>
    <property type="match status" value="1"/>
</dbReference>
<dbReference type="Gene3D" id="1.10.287.950">
    <property type="entry name" value="Methyl-accepting chemotaxis protein"/>
    <property type="match status" value="1"/>
</dbReference>
<dbReference type="KEGG" id="tig:THII_3091"/>
<dbReference type="EMBL" id="AP014633">
    <property type="protein sequence ID" value="BAP57388.1"/>
    <property type="molecule type" value="Genomic_DNA"/>
</dbReference>
<evidence type="ECO:0008006" key="4">
    <source>
        <dbReference type="Google" id="ProtNLM"/>
    </source>
</evidence>
<proteinExistence type="predicted"/>
<reference evidence="2" key="1">
    <citation type="journal article" date="2014" name="ISME J.">
        <title>Ecophysiology of Thioploca ingrica as revealed by the complete genome sequence supplemented with proteomic evidence.</title>
        <authorList>
            <person name="Kojima H."/>
            <person name="Ogura Y."/>
            <person name="Yamamoto N."/>
            <person name="Togashi T."/>
            <person name="Mori H."/>
            <person name="Watanabe T."/>
            <person name="Nemoto F."/>
            <person name="Kurokawa K."/>
            <person name="Hayashi T."/>
            <person name="Fukui M."/>
        </authorList>
    </citation>
    <scope>NUCLEOTIDE SEQUENCE [LARGE SCALE GENOMIC DNA]</scope>
</reference>
<dbReference type="InterPro" id="IPR024271">
    <property type="entry name" value="DUF3782"/>
</dbReference>
<sequence>MNEQIIYDGFERVWKLFEKTDREIQELKHFFHELSQETDRKFQETDRRFQETDRKFQETDRRFQETDRKFQETDRKFQETDRKFQETDKKISKVNQAIGQLGGRWGEFVESMVKPAVVRLFQQRGLVVHEVHHNLTSNRNGLSAEIDLLVTNDEYCVAIEVKSFLSVDDVKEHRERLEKFKILFPRYSDAKLLGAVAGAVIHEDVAKYAYRQGFFILGQKGENMEILNDEEFKPKIY</sequence>
<dbReference type="AlphaFoldDB" id="A0A090AGK8"/>
<accession>A0A090AGK8</accession>
<dbReference type="Pfam" id="PF12644">
    <property type="entry name" value="DUF3782"/>
    <property type="match status" value="1"/>
</dbReference>